<evidence type="ECO:0000313" key="9">
    <source>
        <dbReference type="EMBL" id="CCA26089.1"/>
    </source>
</evidence>
<keyword evidence="5" id="KW-0653">Protein transport</keyword>
<reference evidence="9" key="2">
    <citation type="submission" date="2011-02" db="EMBL/GenBank/DDBJ databases">
        <authorList>
            <person name="MacLean D."/>
        </authorList>
    </citation>
    <scope>NUCLEOTIDE SEQUENCE</scope>
</reference>
<dbReference type="GO" id="GO:0005483">
    <property type="term" value="F:soluble NSF attachment protein activity"/>
    <property type="evidence" value="ECO:0007669"/>
    <property type="project" value="TreeGrafter"/>
</dbReference>
<sequence length="373" mass="41443">MSAKRREAEEQIKLAEKHLTKTMFRWQPDYMLAAPCLEKAADAYRSAKEYDLAKRTFLRAANVQEKNRSSFRAAQNTENAAKVVIQMLKENPSTSVESNRHVMEVKDCYEAVSNHFVEMGELGKAADALVKGASFCEERKVSSEIIKIMYINACSLLETQGKPHFAIETFRKTIGYLVRIEDLSEATKLLQRQVSLFQAIDQTANVYKCHLSYVILQLARGDVAAADTYYQTQLQDDGFLHSDECAVTDDLVRAFQLGNGELLETTLKKQTIHFIDHQIGKVARTLKLYGSTMNSSAVANVGLNVVAHQSAHGGSDVSRVSRKNETPATEFNYEALDLGDGMAVPDKSPSKHRVDAVAASSTTEMVAEAFDLT</sequence>
<keyword evidence="4" id="KW-0931">ER-Golgi transport</keyword>
<accession>F0WX97</accession>
<dbReference type="GO" id="GO:0016192">
    <property type="term" value="P:vesicle-mediated transport"/>
    <property type="evidence" value="ECO:0007669"/>
    <property type="project" value="UniProtKB-KW"/>
</dbReference>
<dbReference type="Pfam" id="PF14938">
    <property type="entry name" value="SNAP"/>
    <property type="match status" value="1"/>
</dbReference>
<dbReference type="GO" id="GO:0006886">
    <property type="term" value="P:intracellular protein transport"/>
    <property type="evidence" value="ECO:0007669"/>
    <property type="project" value="InterPro"/>
</dbReference>
<comment type="similarity">
    <text evidence="2">Belongs to the SNAP family.</text>
</comment>
<evidence type="ECO:0000256" key="2">
    <source>
        <dbReference type="ARBA" id="ARBA00010050"/>
    </source>
</evidence>
<dbReference type="InterPro" id="IPR011990">
    <property type="entry name" value="TPR-like_helical_dom_sf"/>
</dbReference>
<protein>
    <recommendedName>
        <fullName evidence="7">Gamma-soluble NSF attachment protein</fullName>
    </recommendedName>
    <alternativeName>
        <fullName evidence="8">N-ethylmaleimide-sensitive factor attachment protein gamma</fullName>
    </alternativeName>
</protein>
<dbReference type="PANTHER" id="PTHR13768:SF2">
    <property type="entry name" value="GAMMA-SOLUBLE NSF ATTACHMENT PROTEIN"/>
    <property type="match status" value="1"/>
</dbReference>
<organism evidence="9">
    <name type="scientific">Albugo laibachii Nc14</name>
    <dbReference type="NCBI Taxonomy" id="890382"/>
    <lineage>
        <taxon>Eukaryota</taxon>
        <taxon>Sar</taxon>
        <taxon>Stramenopiles</taxon>
        <taxon>Oomycota</taxon>
        <taxon>Peronosporomycetes</taxon>
        <taxon>Albuginales</taxon>
        <taxon>Albuginaceae</taxon>
        <taxon>Albugo</taxon>
    </lineage>
</organism>
<evidence type="ECO:0000256" key="8">
    <source>
        <dbReference type="ARBA" id="ARBA00042485"/>
    </source>
</evidence>
<dbReference type="SUPFAM" id="SSF48452">
    <property type="entry name" value="TPR-like"/>
    <property type="match status" value="1"/>
</dbReference>
<dbReference type="InterPro" id="IPR000744">
    <property type="entry name" value="NSF_attach"/>
</dbReference>
<name>F0WX97_9STRA</name>
<evidence type="ECO:0000256" key="3">
    <source>
        <dbReference type="ARBA" id="ARBA00022448"/>
    </source>
</evidence>
<dbReference type="GO" id="GO:0019905">
    <property type="term" value="F:syntaxin binding"/>
    <property type="evidence" value="ECO:0007669"/>
    <property type="project" value="TreeGrafter"/>
</dbReference>
<evidence type="ECO:0000256" key="1">
    <source>
        <dbReference type="ARBA" id="ARBA00004170"/>
    </source>
</evidence>
<dbReference type="Gene3D" id="1.25.40.10">
    <property type="entry name" value="Tetratricopeptide repeat domain"/>
    <property type="match status" value="1"/>
</dbReference>
<dbReference type="HOGENOM" id="CLU_021501_0_0_1"/>
<evidence type="ECO:0000256" key="6">
    <source>
        <dbReference type="ARBA" id="ARBA00023136"/>
    </source>
</evidence>
<keyword evidence="3" id="KW-0813">Transport</keyword>
<dbReference type="AlphaFoldDB" id="F0WX97"/>
<dbReference type="GO" id="GO:0005774">
    <property type="term" value="C:vacuolar membrane"/>
    <property type="evidence" value="ECO:0007669"/>
    <property type="project" value="TreeGrafter"/>
</dbReference>
<proteinExistence type="inferred from homology"/>
<dbReference type="PANTHER" id="PTHR13768">
    <property type="entry name" value="SOLUBLE NSF ATTACHMENT PROTEIN SNAP"/>
    <property type="match status" value="1"/>
</dbReference>
<gene>
    <name evidence="9" type="primary">AlNc14C345G10852</name>
    <name evidence="9" type="ORF">ALNC14_122330</name>
</gene>
<evidence type="ECO:0000256" key="5">
    <source>
        <dbReference type="ARBA" id="ARBA00022927"/>
    </source>
</evidence>
<keyword evidence="6" id="KW-0472">Membrane</keyword>
<evidence type="ECO:0000256" key="7">
    <source>
        <dbReference type="ARBA" id="ARBA00040047"/>
    </source>
</evidence>
<dbReference type="EMBL" id="FR824390">
    <property type="protein sequence ID" value="CCA26089.1"/>
    <property type="molecule type" value="Genomic_DNA"/>
</dbReference>
<evidence type="ECO:0000256" key="4">
    <source>
        <dbReference type="ARBA" id="ARBA00022892"/>
    </source>
</evidence>
<reference evidence="9" key="1">
    <citation type="journal article" date="2011" name="PLoS Biol.">
        <title>Gene gain and loss during evolution of obligate parasitism in the white rust pathogen of Arabidopsis thaliana.</title>
        <authorList>
            <person name="Kemen E."/>
            <person name="Gardiner A."/>
            <person name="Schultz-Larsen T."/>
            <person name="Kemen A.C."/>
            <person name="Balmuth A.L."/>
            <person name="Robert-Seilaniantz A."/>
            <person name="Bailey K."/>
            <person name="Holub E."/>
            <person name="Studholme D.J."/>
            <person name="Maclean D."/>
            <person name="Jones J.D."/>
        </authorList>
    </citation>
    <scope>NUCLEOTIDE SEQUENCE</scope>
</reference>
<comment type="subcellular location">
    <subcellularLocation>
        <location evidence="1">Membrane</location>
        <topology evidence="1">Peripheral membrane protein</topology>
    </subcellularLocation>
</comment>
<dbReference type="GO" id="GO:0031201">
    <property type="term" value="C:SNARE complex"/>
    <property type="evidence" value="ECO:0007669"/>
    <property type="project" value="TreeGrafter"/>
</dbReference>